<comment type="subcellular location">
    <subcellularLocation>
        <location evidence="1">Membrane</location>
        <topology evidence="1">Multi-pass membrane protein</topology>
    </subcellularLocation>
</comment>
<evidence type="ECO:0000256" key="1">
    <source>
        <dbReference type="ARBA" id="ARBA00004141"/>
    </source>
</evidence>
<dbReference type="GO" id="GO:0009437">
    <property type="term" value="P:carnitine metabolic process"/>
    <property type="evidence" value="ECO:0007669"/>
    <property type="project" value="TreeGrafter"/>
</dbReference>
<dbReference type="FunFam" id="3.30.559.10:FF:000002">
    <property type="entry name" value="carnitine O-palmitoyltransferase 1, liver isoform"/>
    <property type="match status" value="1"/>
</dbReference>
<keyword evidence="5" id="KW-0276">Fatty acid metabolism</keyword>
<dbReference type="InterPro" id="IPR023213">
    <property type="entry name" value="CAT-like_dom_sf"/>
</dbReference>
<feature type="transmembrane region" description="Helical" evidence="11">
    <location>
        <begin position="33"/>
        <end position="55"/>
    </location>
</feature>
<dbReference type="SUPFAM" id="SSF52777">
    <property type="entry name" value="CoA-dependent acyltransferases"/>
    <property type="match status" value="2"/>
</dbReference>
<dbReference type="Pfam" id="PF00755">
    <property type="entry name" value="Carn_acyltransf"/>
    <property type="match status" value="1"/>
</dbReference>
<sequence>MAEARAAVNNIRVGSLLQLDAISSRAKFRGPQVHALDGGLLIVIPSADSLLNLILHKFKHLYYHFQTACWPVPVWSALAGITVFVGGVMYSPDHSWWRSGPIASFLWSVDENFVGLFGVAAYLPKYFRICYLSGWSALLSMLVVALVQRFCMRILLNYKNWMYEKKPSYLTMAWGAILRGFFLGQREPLTYSFQNAMPRLAVPPLQSTIKKYLRSVQPLLTEKEYENVERDAVGFEKSSEARKLQTLLIMKSFLSGNYVSDWWEKYIYLRSRSPILINSNYYGLGYANMIPSHHQTHRAAVLVHLYARFKVILDTERLKPMTIRGTVPICMRQYERMFCLCRIPGRDDDVLRHTDSLHIAVLYKGTFWRVEVFDHQRSPLSIHEIQNQLDFIVGSVGKVIPVPDPADAEANLPALTALNRTRWAEIREEHFGSGLNKLSLDEIEHAMFFLHLDDRSPKNWSETARLSLHGEGNTRWCDKSFNLLVYSNGEASVHAEHSWADAPVIAHGWEWVLYQEYALKPYHPDGTLKAPDDIQPLADHSKLAPKTNVKRETLEKRQIHPAKLEWRFWPEARDAILEAAQLSAEQCKDLHLVVDSCEVSKGGYGKGFMKKHKCSPDAWIQVALQIAYHRDRGSLALTYEAAAVRLFNEGRTETIRSVSLESKNAVMQILSDDVPKKDKIAALYKAADQHQRYSRDASLGRGVDRHLFALYVAATGLGLEVKFLKDALSMPWKLSTSQIPQRQTEFVTTDPNMVSPSGGFGPVADDGYGVSYMMADDDRTFFHVSSKRSCKVTDSERFMREIMRALQDMRKMFED</sequence>
<dbReference type="Gene3D" id="3.30.559.10">
    <property type="entry name" value="Chloramphenicol acetyltransferase-like domain"/>
    <property type="match status" value="1"/>
</dbReference>
<evidence type="ECO:0000256" key="3">
    <source>
        <dbReference type="ARBA" id="ARBA00022679"/>
    </source>
</evidence>
<keyword evidence="7" id="KW-0443">Lipid metabolism</keyword>
<dbReference type="GO" id="GO:0005739">
    <property type="term" value="C:mitochondrion"/>
    <property type="evidence" value="ECO:0007669"/>
    <property type="project" value="TreeGrafter"/>
</dbReference>
<name>A0A7S4PKF9_GUITH</name>
<evidence type="ECO:0000256" key="8">
    <source>
        <dbReference type="ARBA" id="ARBA00023136"/>
    </source>
</evidence>
<organism evidence="13">
    <name type="scientific">Guillardia theta</name>
    <name type="common">Cryptophyte</name>
    <name type="synonym">Cryptomonas phi</name>
    <dbReference type="NCBI Taxonomy" id="55529"/>
    <lineage>
        <taxon>Eukaryota</taxon>
        <taxon>Cryptophyceae</taxon>
        <taxon>Pyrenomonadales</taxon>
        <taxon>Geminigeraceae</taxon>
        <taxon>Guillardia</taxon>
    </lineage>
</organism>
<evidence type="ECO:0000256" key="10">
    <source>
        <dbReference type="PIRSR" id="PIRSR600542-1"/>
    </source>
</evidence>
<proteinExistence type="inferred from homology"/>
<keyword evidence="9" id="KW-0012">Acyltransferase</keyword>
<evidence type="ECO:0000259" key="12">
    <source>
        <dbReference type="Pfam" id="PF00755"/>
    </source>
</evidence>
<dbReference type="InterPro" id="IPR000542">
    <property type="entry name" value="Carn_acyl_trans"/>
</dbReference>
<dbReference type="EMBL" id="HBKN01047650">
    <property type="protein sequence ID" value="CAE2337663.1"/>
    <property type="molecule type" value="Transcribed_RNA"/>
</dbReference>
<comment type="similarity">
    <text evidence="2">Belongs to the carnitine/choline acetyltransferase family.</text>
</comment>
<dbReference type="PANTHER" id="PTHR22589">
    <property type="entry name" value="CARNITINE O-ACYLTRANSFERASE"/>
    <property type="match status" value="1"/>
</dbReference>
<feature type="transmembrane region" description="Helical" evidence="11">
    <location>
        <begin position="126"/>
        <end position="147"/>
    </location>
</feature>
<evidence type="ECO:0000256" key="9">
    <source>
        <dbReference type="ARBA" id="ARBA00023315"/>
    </source>
</evidence>
<evidence type="ECO:0000256" key="4">
    <source>
        <dbReference type="ARBA" id="ARBA00022692"/>
    </source>
</evidence>
<gene>
    <name evidence="13" type="ORF">GTHE00462_LOCUS37181</name>
</gene>
<keyword evidence="3" id="KW-0808">Transferase</keyword>
<evidence type="ECO:0000256" key="7">
    <source>
        <dbReference type="ARBA" id="ARBA00023098"/>
    </source>
</evidence>
<dbReference type="InterPro" id="IPR039551">
    <property type="entry name" value="Cho/carn_acyl_trans"/>
</dbReference>
<dbReference type="GO" id="GO:0006631">
    <property type="term" value="P:fatty acid metabolic process"/>
    <property type="evidence" value="ECO:0007669"/>
    <property type="project" value="UniProtKB-KW"/>
</dbReference>
<evidence type="ECO:0000256" key="6">
    <source>
        <dbReference type="ARBA" id="ARBA00022989"/>
    </source>
</evidence>
<reference evidence="13" key="1">
    <citation type="submission" date="2021-01" db="EMBL/GenBank/DDBJ databases">
        <authorList>
            <person name="Corre E."/>
            <person name="Pelletier E."/>
            <person name="Niang G."/>
            <person name="Scheremetjew M."/>
            <person name="Finn R."/>
            <person name="Kale V."/>
            <person name="Holt S."/>
            <person name="Cochrane G."/>
            <person name="Meng A."/>
            <person name="Brown T."/>
            <person name="Cohen L."/>
        </authorList>
    </citation>
    <scope>NUCLEOTIDE SEQUENCE</scope>
    <source>
        <strain evidence="13">CCMP 2712</strain>
    </source>
</reference>
<feature type="transmembrane region" description="Helical" evidence="11">
    <location>
        <begin position="67"/>
        <end position="90"/>
    </location>
</feature>
<evidence type="ECO:0000256" key="11">
    <source>
        <dbReference type="SAM" id="Phobius"/>
    </source>
</evidence>
<evidence type="ECO:0000313" key="13">
    <source>
        <dbReference type="EMBL" id="CAE2337663.1"/>
    </source>
</evidence>
<evidence type="ECO:0000256" key="5">
    <source>
        <dbReference type="ARBA" id="ARBA00022832"/>
    </source>
</evidence>
<evidence type="ECO:0000256" key="2">
    <source>
        <dbReference type="ARBA" id="ARBA00005232"/>
    </source>
</evidence>
<dbReference type="Gene3D" id="3.30.559.70">
    <property type="entry name" value="Choline/Carnitine o-acyltransferase, domain 2"/>
    <property type="match status" value="1"/>
</dbReference>
<dbReference type="AlphaFoldDB" id="A0A7S4PKF9"/>
<accession>A0A7S4PKF9</accession>
<keyword evidence="8 11" id="KW-0472">Membrane</keyword>
<dbReference type="InterPro" id="IPR042231">
    <property type="entry name" value="Cho/carn_acyl_trans_2"/>
</dbReference>
<protein>
    <recommendedName>
        <fullName evidence="12">Choline/carnitine acyltransferase domain-containing protein</fullName>
    </recommendedName>
</protein>
<keyword evidence="4 11" id="KW-0812">Transmembrane</keyword>
<dbReference type="PROSITE" id="PS00440">
    <property type="entry name" value="ACYLTRANSF_C_2"/>
    <property type="match status" value="1"/>
</dbReference>
<dbReference type="GO" id="GO:0004095">
    <property type="term" value="F:carnitine O-palmitoyltransferase activity"/>
    <property type="evidence" value="ECO:0007669"/>
    <property type="project" value="TreeGrafter"/>
</dbReference>
<feature type="domain" description="Choline/carnitine acyltransferase" evidence="12">
    <location>
        <begin position="200"/>
        <end position="802"/>
    </location>
</feature>
<feature type="active site" description="Proton acceptor" evidence="10">
    <location>
        <position position="497"/>
    </location>
</feature>
<keyword evidence="6 11" id="KW-1133">Transmembrane helix</keyword>
<dbReference type="GO" id="GO:0016020">
    <property type="term" value="C:membrane"/>
    <property type="evidence" value="ECO:0007669"/>
    <property type="project" value="UniProtKB-SubCell"/>
</dbReference>
<dbReference type="PANTHER" id="PTHR22589:SF31">
    <property type="entry name" value="CARNITINE O-PALMITOYLTRANSFERASE"/>
    <property type="match status" value="1"/>
</dbReference>